<dbReference type="KEGG" id="nkf:Nkreftii_000797"/>
<dbReference type="EMBL" id="CP047423">
    <property type="protein sequence ID" value="QPD03023.1"/>
    <property type="molecule type" value="Genomic_DNA"/>
</dbReference>
<sequence>MDTKAIVMFVAGVTLFLLIIGIGAWIMTAPLEAGEVETKRCNEYVKELDMLNKYKWFWTPYHQRMAFNDCLTRKLGDTTQP</sequence>
<keyword evidence="1" id="KW-1133">Transmembrane helix</keyword>
<name>A0A7S8FBY2_9BACT</name>
<gene>
    <name evidence="2" type="ORF">Nkreftii_000797</name>
</gene>
<protein>
    <submittedName>
        <fullName evidence="2">Uncharacterized protein</fullName>
    </submittedName>
</protein>
<organism evidence="2 3">
    <name type="scientific">Candidatus Nitrospira kreftii</name>
    <dbReference type="NCBI Taxonomy" id="2652173"/>
    <lineage>
        <taxon>Bacteria</taxon>
        <taxon>Pseudomonadati</taxon>
        <taxon>Nitrospirota</taxon>
        <taxon>Nitrospiria</taxon>
        <taxon>Nitrospirales</taxon>
        <taxon>Nitrospiraceae</taxon>
        <taxon>Nitrospira</taxon>
    </lineage>
</organism>
<proteinExistence type="predicted"/>
<evidence type="ECO:0000313" key="3">
    <source>
        <dbReference type="Proteomes" id="UP000593737"/>
    </source>
</evidence>
<keyword evidence="1" id="KW-0812">Transmembrane</keyword>
<keyword evidence="1" id="KW-0472">Membrane</keyword>
<evidence type="ECO:0000313" key="2">
    <source>
        <dbReference type="EMBL" id="QPD03023.1"/>
    </source>
</evidence>
<evidence type="ECO:0000256" key="1">
    <source>
        <dbReference type="SAM" id="Phobius"/>
    </source>
</evidence>
<feature type="transmembrane region" description="Helical" evidence="1">
    <location>
        <begin position="6"/>
        <end position="27"/>
    </location>
</feature>
<dbReference type="Proteomes" id="UP000593737">
    <property type="component" value="Chromosome"/>
</dbReference>
<dbReference type="AlphaFoldDB" id="A0A7S8FBY2"/>
<accession>A0A7S8FBY2</accession>
<reference evidence="2 3" key="1">
    <citation type="journal article" date="2020" name="ISME J.">
        <title>Enrichment and physiological characterization of a novel comammox Nitrospira indicates ammonium inhibition of complete nitrification.</title>
        <authorList>
            <person name="Sakoula D."/>
            <person name="Koch H."/>
            <person name="Frank J."/>
            <person name="Jetten M.S.M."/>
            <person name="van Kessel M.A.H.J."/>
            <person name="Lucker S."/>
        </authorList>
    </citation>
    <scope>NUCLEOTIDE SEQUENCE [LARGE SCALE GENOMIC DNA]</scope>
    <source>
        <strain evidence="2">Comreactor17</strain>
    </source>
</reference>